<name>A0AA40EGU9_9PEZI</name>
<evidence type="ECO:0000256" key="1">
    <source>
        <dbReference type="ARBA" id="ARBA00008072"/>
    </source>
</evidence>
<dbReference type="PANTHER" id="PTHR45348:SF2">
    <property type="entry name" value="ZINC-TYPE ALCOHOL DEHYDROGENASE-LIKE PROTEIN C2E1P3.01"/>
    <property type="match status" value="1"/>
</dbReference>
<comment type="similarity">
    <text evidence="1">Belongs to the zinc-containing alcohol dehydrogenase family.</text>
</comment>
<dbReference type="EMBL" id="JAUKUD010000007">
    <property type="protein sequence ID" value="KAK0738037.1"/>
    <property type="molecule type" value="Genomic_DNA"/>
</dbReference>
<keyword evidence="5" id="KW-1185">Reference proteome</keyword>
<dbReference type="InterPro" id="IPR013154">
    <property type="entry name" value="ADH-like_N"/>
</dbReference>
<dbReference type="InterPro" id="IPR047122">
    <property type="entry name" value="Trans-enoyl_RdTase-like"/>
</dbReference>
<evidence type="ECO:0000256" key="2">
    <source>
        <dbReference type="ARBA" id="ARBA00023002"/>
    </source>
</evidence>
<organism evidence="4 5">
    <name type="scientific">Schizothecium vesticola</name>
    <dbReference type="NCBI Taxonomy" id="314040"/>
    <lineage>
        <taxon>Eukaryota</taxon>
        <taxon>Fungi</taxon>
        <taxon>Dikarya</taxon>
        <taxon>Ascomycota</taxon>
        <taxon>Pezizomycotina</taxon>
        <taxon>Sordariomycetes</taxon>
        <taxon>Sordariomycetidae</taxon>
        <taxon>Sordariales</taxon>
        <taxon>Schizotheciaceae</taxon>
        <taxon>Schizothecium</taxon>
    </lineage>
</organism>
<proteinExistence type="inferred from homology"/>
<protein>
    <submittedName>
        <fullName evidence="4">Chaperonin 10-like protein</fullName>
    </submittedName>
</protein>
<evidence type="ECO:0000313" key="5">
    <source>
        <dbReference type="Proteomes" id="UP001172155"/>
    </source>
</evidence>
<dbReference type="InterPro" id="IPR036291">
    <property type="entry name" value="NAD(P)-bd_dom_sf"/>
</dbReference>
<dbReference type="InterPro" id="IPR011032">
    <property type="entry name" value="GroES-like_sf"/>
</dbReference>
<dbReference type="AlphaFoldDB" id="A0AA40EGU9"/>
<dbReference type="InterPro" id="IPR013149">
    <property type="entry name" value="ADH-like_C"/>
</dbReference>
<accession>A0AA40EGU9</accession>
<dbReference type="PANTHER" id="PTHR45348">
    <property type="entry name" value="HYPOTHETICAL OXIDOREDUCTASE (EUROFUNG)"/>
    <property type="match status" value="1"/>
</dbReference>
<sequence>MATQSGITISAPNAPHLITNDIPVPSLASKKALVKSLYTSINPVEPFMSHTGVLIESYPAVLGSDATGVVLSTSPDCTKLHVGDYVYGCVPIGLSAYSPFQETFLVDERWIFKKADRIGLEESSTIGAGVLTAGHLVLFGLEITLPAPGTSPGAKDEWIVVMGGSGSVGQYVSQIARIAGYEVLASSSKAKAERALSSGATATFDNRASEADQLAAIKDITGGRFRRVVDASAQAAELSLKALEMSTQGGTKYFATVDDSSPMEATPSVTIHRVQLGLLGRVGEPEGRKVTAQTAEMIEKFEPYLETGELTALDYELAEGQGWQAIIDALGGFEAGKFAKKVVVKVQDE</sequence>
<keyword evidence="2" id="KW-0560">Oxidoreductase</keyword>
<dbReference type="GO" id="GO:0016651">
    <property type="term" value="F:oxidoreductase activity, acting on NAD(P)H"/>
    <property type="evidence" value="ECO:0007669"/>
    <property type="project" value="InterPro"/>
</dbReference>
<dbReference type="SMART" id="SM00829">
    <property type="entry name" value="PKS_ER"/>
    <property type="match status" value="1"/>
</dbReference>
<dbReference type="Pfam" id="PF00107">
    <property type="entry name" value="ADH_zinc_N"/>
    <property type="match status" value="1"/>
</dbReference>
<dbReference type="Gene3D" id="3.40.50.720">
    <property type="entry name" value="NAD(P)-binding Rossmann-like Domain"/>
    <property type="match status" value="1"/>
</dbReference>
<dbReference type="Gene3D" id="3.90.180.10">
    <property type="entry name" value="Medium-chain alcohol dehydrogenases, catalytic domain"/>
    <property type="match status" value="1"/>
</dbReference>
<gene>
    <name evidence="4" type="ORF">B0T18DRAFT_335367</name>
</gene>
<dbReference type="InterPro" id="IPR020843">
    <property type="entry name" value="ER"/>
</dbReference>
<reference evidence="4" key="1">
    <citation type="submission" date="2023-06" db="EMBL/GenBank/DDBJ databases">
        <title>Genome-scale phylogeny and comparative genomics of the fungal order Sordariales.</title>
        <authorList>
            <consortium name="Lawrence Berkeley National Laboratory"/>
            <person name="Hensen N."/>
            <person name="Bonometti L."/>
            <person name="Westerberg I."/>
            <person name="Brannstrom I.O."/>
            <person name="Guillou S."/>
            <person name="Cros-Aarteil S."/>
            <person name="Calhoun S."/>
            <person name="Haridas S."/>
            <person name="Kuo A."/>
            <person name="Mondo S."/>
            <person name="Pangilinan J."/>
            <person name="Riley R."/>
            <person name="LaButti K."/>
            <person name="Andreopoulos B."/>
            <person name="Lipzen A."/>
            <person name="Chen C."/>
            <person name="Yanf M."/>
            <person name="Daum C."/>
            <person name="Ng V."/>
            <person name="Clum A."/>
            <person name="Steindorff A."/>
            <person name="Ohm R."/>
            <person name="Martin F."/>
            <person name="Silar P."/>
            <person name="Natvig D."/>
            <person name="Lalanne C."/>
            <person name="Gautier V."/>
            <person name="Ament-velasquez S.L."/>
            <person name="Kruys A."/>
            <person name="Hutchinson M.I."/>
            <person name="Powell A.J."/>
            <person name="Barry K."/>
            <person name="Miller A.N."/>
            <person name="Grigoriev I.V."/>
            <person name="Debuchy R."/>
            <person name="Gladieux P."/>
            <person name="Thoren M.H."/>
            <person name="Johannesson H."/>
        </authorList>
    </citation>
    <scope>NUCLEOTIDE SEQUENCE</scope>
    <source>
        <strain evidence="4">SMH3187-1</strain>
    </source>
</reference>
<evidence type="ECO:0000313" key="4">
    <source>
        <dbReference type="EMBL" id="KAK0738037.1"/>
    </source>
</evidence>
<dbReference type="SUPFAM" id="SSF50129">
    <property type="entry name" value="GroES-like"/>
    <property type="match status" value="1"/>
</dbReference>
<feature type="domain" description="Enoyl reductase (ER)" evidence="3">
    <location>
        <begin position="10"/>
        <end position="344"/>
    </location>
</feature>
<dbReference type="Pfam" id="PF08240">
    <property type="entry name" value="ADH_N"/>
    <property type="match status" value="1"/>
</dbReference>
<dbReference type="SUPFAM" id="SSF51735">
    <property type="entry name" value="NAD(P)-binding Rossmann-fold domains"/>
    <property type="match status" value="1"/>
</dbReference>
<comment type="caution">
    <text evidence="4">The sequence shown here is derived from an EMBL/GenBank/DDBJ whole genome shotgun (WGS) entry which is preliminary data.</text>
</comment>
<dbReference type="Proteomes" id="UP001172155">
    <property type="component" value="Unassembled WGS sequence"/>
</dbReference>
<evidence type="ECO:0000259" key="3">
    <source>
        <dbReference type="SMART" id="SM00829"/>
    </source>
</evidence>